<dbReference type="InterPro" id="IPR036770">
    <property type="entry name" value="Ankyrin_rpt-contain_sf"/>
</dbReference>
<dbReference type="Proteomes" id="UP001373714">
    <property type="component" value="Unassembled WGS sequence"/>
</dbReference>
<feature type="region of interest" description="Disordered" evidence="1">
    <location>
        <begin position="1"/>
        <end position="25"/>
    </location>
</feature>
<gene>
    <name evidence="2" type="ORF">TWF730_007586</name>
</gene>
<comment type="caution">
    <text evidence="2">The sequence shown here is derived from an EMBL/GenBank/DDBJ whole genome shotgun (WGS) entry which is preliminary data.</text>
</comment>
<accession>A0AAV9VBG2</accession>
<dbReference type="SUPFAM" id="SSF48403">
    <property type="entry name" value="Ankyrin repeat"/>
    <property type="match status" value="2"/>
</dbReference>
<keyword evidence="3" id="KW-1185">Reference proteome</keyword>
<proteinExistence type="predicted"/>
<evidence type="ECO:0008006" key="4">
    <source>
        <dbReference type="Google" id="ProtNLM"/>
    </source>
</evidence>
<evidence type="ECO:0000313" key="2">
    <source>
        <dbReference type="EMBL" id="KAK6358236.1"/>
    </source>
</evidence>
<feature type="region of interest" description="Disordered" evidence="1">
    <location>
        <begin position="991"/>
        <end position="1021"/>
    </location>
</feature>
<name>A0AAV9VBG2_9PEZI</name>
<evidence type="ECO:0000256" key="1">
    <source>
        <dbReference type="SAM" id="MobiDB-lite"/>
    </source>
</evidence>
<protein>
    <recommendedName>
        <fullName evidence="4">Clr5 domain-containing protein</fullName>
    </recommendedName>
</protein>
<organism evidence="2 3">
    <name type="scientific">Orbilia blumenaviensis</name>
    <dbReference type="NCBI Taxonomy" id="1796055"/>
    <lineage>
        <taxon>Eukaryota</taxon>
        <taxon>Fungi</taxon>
        <taxon>Dikarya</taxon>
        <taxon>Ascomycota</taxon>
        <taxon>Pezizomycotina</taxon>
        <taxon>Orbiliomycetes</taxon>
        <taxon>Orbiliales</taxon>
        <taxon>Orbiliaceae</taxon>
        <taxon>Orbilia</taxon>
    </lineage>
</organism>
<dbReference type="EMBL" id="JAVHNS010000004">
    <property type="protein sequence ID" value="KAK6358236.1"/>
    <property type="molecule type" value="Genomic_DNA"/>
</dbReference>
<sequence>MSSSGVKHGRITKKARDSRRSTSNQLVKCASTPQALTSAVQAPAGRAKPIKNLTDYDVVIKYYYLTRGYTLEQLHGVMEIIFRIGATVKQYGGYISANKENFRKKVTREEWIKIAPYFYACEQVEKEVAVKINGLYVLPPSTVKKEIPRNITLSQKPGLLRQSQQGDLSERPIFPLGRIEAYTTSASSQHICQKIPTKVLNQLPIFSSEKLLLEVCRAQIKQKGGTSKELSRVANSGYFKYLRVLLYKLSNNLAEAYEIDELLDDIMKFGYWSSLKELLSLNILSIRMAAENMLPVLVVRLDEDLIHHIFTLYGQDYTGRVWYDTFLNCCLGDEDLARGTSDYFPEKIIPGPNFWRIPDTKLIEFIANGIKRYQAYARTVSESVVLLACCLRSSAMELDTMLALLPRSVSWADIERTYTKAFHESILERRSGREIQRRLKVNFCLNLHLFILKSALTNNEDALRNLLPYSSRITLNGGAGGLQHTRNTEGFVWDKLGVEGFNILMGAFVEETLAYGGKTPSDICLFDFAFNWNDTDSGGFLVRYYKAYRSKDYVANMLTKMMWAMLTDGLRCGTRSYGLDCHFCSLFFTSRKKSDSLRYRQPRWCEFFLENGADISAKYGTKLPLHLAVEKWAPRLSLLILRQGQFDVNTLNEDQCSPLDLFVLEHKLTITRYPHQRCRCGEDFEEHRVFLEHLVQSGAQLHKQDFIFEGKRRELKPAFVDALLASDIGLLVEMWPDRWIPLSPIIEPSNPLSEDLEEWMRNPPQEADRARRVATTNNYLKFEGPQLDWHRDLFRIPAPVKPTESFLHQIGMRSLNYLETFILIGEPTLLHTAFSFYRPETSTMFCLCHENRLSLAQLAVVAGNNRCLDMLQDNGLQTPWSLTPVCLSNSYRALLYFAIEIGDIDITKRLIEYGALAPGNHHRGLGSDSEDDSDFSESDYFAETEVQLAVRLGRLDFIALLLSYDINLRYKARRAAVRHNRRTIQDWLDENWMTKPHPNPPQTRDHIGPPQQLEASGSSPS</sequence>
<dbReference type="Gene3D" id="1.25.40.20">
    <property type="entry name" value="Ankyrin repeat-containing domain"/>
    <property type="match status" value="2"/>
</dbReference>
<reference evidence="2 3" key="1">
    <citation type="submission" date="2019-10" db="EMBL/GenBank/DDBJ databases">
        <authorList>
            <person name="Palmer J.M."/>
        </authorList>
    </citation>
    <scope>NUCLEOTIDE SEQUENCE [LARGE SCALE GENOMIC DNA]</scope>
    <source>
        <strain evidence="2 3">TWF730</strain>
    </source>
</reference>
<evidence type="ECO:0000313" key="3">
    <source>
        <dbReference type="Proteomes" id="UP001373714"/>
    </source>
</evidence>
<dbReference type="AlphaFoldDB" id="A0AAV9VBG2"/>